<reference evidence="6 7" key="1">
    <citation type="submission" date="2016-10" db="EMBL/GenBank/DDBJ databases">
        <authorList>
            <person name="de Groot N.N."/>
        </authorList>
    </citation>
    <scope>NUCLEOTIDE SEQUENCE [LARGE SCALE GENOMIC DNA]</scope>
    <source>
        <strain evidence="6 7">CGMCC 4.6945</strain>
    </source>
</reference>
<dbReference type="Gene3D" id="3.90.550.10">
    <property type="entry name" value="Spore Coat Polysaccharide Biosynthesis Protein SpsA, Chain A"/>
    <property type="match status" value="1"/>
</dbReference>
<evidence type="ECO:0000256" key="3">
    <source>
        <dbReference type="ARBA" id="ARBA00022679"/>
    </source>
</evidence>
<dbReference type="GO" id="GO:0016020">
    <property type="term" value="C:membrane"/>
    <property type="evidence" value="ECO:0007669"/>
    <property type="project" value="GOC"/>
</dbReference>
<dbReference type="InterPro" id="IPR029044">
    <property type="entry name" value="Nucleotide-diphossugar_trans"/>
</dbReference>
<feature type="compositionally biased region" description="Low complexity" evidence="4">
    <location>
        <begin position="17"/>
        <end position="26"/>
    </location>
</feature>
<gene>
    <name evidence="6" type="ORF">SAMN05421867_10138</name>
</gene>
<dbReference type="PANTHER" id="PTHR43398">
    <property type="entry name" value="DOLICHOL-PHOSPHATE MANNOSYLTRANSFERASE SUBUNIT 1"/>
    <property type="match status" value="1"/>
</dbReference>
<dbReference type="GO" id="GO:0009247">
    <property type="term" value="P:glycolipid biosynthetic process"/>
    <property type="evidence" value="ECO:0007669"/>
    <property type="project" value="TreeGrafter"/>
</dbReference>
<protein>
    <submittedName>
        <fullName evidence="6">Dolichol-phosphate mannosyltransferase</fullName>
    </submittedName>
</protein>
<feature type="domain" description="Glycosyltransferase 2-like" evidence="5">
    <location>
        <begin position="35"/>
        <end position="140"/>
    </location>
</feature>
<evidence type="ECO:0000256" key="1">
    <source>
        <dbReference type="ARBA" id="ARBA00006739"/>
    </source>
</evidence>
<accession>A0A1I0UZR7</accession>
<feature type="compositionally biased region" description="Basic and acidic residues" evidence="4">
    <location>
        <begin position="1"/>
        <end position="11"/>
    </location>
</feature>
<dbReference type="InterPro" id="IPR001173">
    <property type="entry name" value="Glyco_trans_2-like"/>
</dbReference>
<dbReference type="STRING" id="988821.SAMN05421867_10138"/>
<dbReference type="AlphaFoldDB" id="A0A1I0UZR7"/>
<dbReference type="Pfam" id="PF00535">
    <property type="entry name" value="Glycos_transf_2"/>
    <property type="match status" value="1"/>
</dbReference>
<keyword evidence="2 6" id="KW-0328">Glycosyltransferase</keyword>
<dbReference type="InterPro" id="IPR039528">
    <property type="entry name" value="DPM1-like"/>
</dbReference>
<keyword evidence="7" id="KW-1185">Reference proteome</keyword>
<dbReference type="SUPFAM" id="SSF53448">
    <property type="entry name" value="Nucleotide-diphospho-sugar transferases"/>
    <property type="match status" value="1"/>
</dbReference>
<keyword evidence="3 6" id="KW-0808">Transferase</keyword>
<name>A0A1I0UZR7_9CELL</name>
<dbReference type="CDD" id="cd06442">
    <property type="entry name" value="DPM1_like"/>
    <property type="match status" value="1"/>
</dbReference>
<feature type="region of interest" description="Disordered" evidence="4">
    <location>
        <begin position="1"/>
        <end position="32"/>
    </location>
</feature>
<comment type="similarity">
    <text evidence="1">Belongs to the glycosyltransferase 2 family.</text>
</comment>
<evidence type="ECO:0000259" key="5">
    <source>
        <dbReference type="Pfam" id="PF00535"/>
    </source>
</evidence>
<dbReference type="OrthoDB" id="9810303at2"/>
<evidence type="ECO:0000313" key="7">
    <source>
        <dbReference type="Proteomes" id="UP000199012"/>
    </source>
</evidence>
<sequence length="309" mass="32486">MPTRVPDEAHPRPAAPAPADDPAGPASRPTPRTLVVVPTYDERDSIAPLVEAVRDRLPAADVLVVDDASPDGTGELVEKMAETDGQLHVLHRTGKLGLGSAYVAGFRWGLERGYDVLVEMDADGSHPAATLPALVGAVTGAVTTCGGGPGGGSGSRSGDHTGGRTGGATPGLAIGSRWVPGGSVVDWPRSREALSRLGNLYVRVLLALPVRDATAGFRAYRAEVLRALDLGAVHSRGYCFQVDMTLRTRDAGFGVVELPIQFRERVAGRSKMSRAIVGEAMARVTVWGVRRLARRVAGRAVGRVTRRPA</sequence>
<evidence type="ECO:0000313" key="6">
    <source>
        <dbReference type="EMBL" id="SFA69383.1"/>
    </source>
</evidence>
<proteinExistence type="inferred from homology"/>
<dbReference type="GO" id="GO:0004582">
    <property type="term" value="F:dolichyl-phosphate beta-D-mannosyltransferase activity"/>
    <property type="evidence" value="ECO:0007669"/>
    <property type="project" value="InterPro"/>
</dbReference>
<organism evidence="6 7">
    <name type="scientific">Cellulomonas marina</name>
    <dbReference type="NCBI Taxonomy" id="988821"/>
    <lineage>
        <taxon>Bacteria</taxon>
        <taxon>Bacillati</taxon>
        <taxon>Actinomycetota</taxon>
        <taxon>Actinomycetes</taxon>
        <taxon>Micrococcales</taxon>
        <taxon>Cellulomonadaceae</taxon>
        <taxon>Cellulomonas</taxon>
    </lineage>
</organism>
<evidence type="ECO:0000256" key="4">
    <source>
        <dbReference type="SAM" id="MobiDB-lite"/>
    </source>
</evidence>
<dbReference type="PANTHER" id="PTHR43398:SF1">
    <property type="entry name" value="DOLICHOL-PHOSPHATE MANNOSYLTRANSFERASE SUBUNIT 1"/>
    <property type="match status" value="1"/>
</dbReference>
<evidence type="ECO:0000256" key="2">
    <source>
        <dbReference type="ARBA" id="ARBA00022676"/>
    </source>
</evidence>
<feature type="region of interest" description="Disordered" evidence="4">
    <location>
        <begin position="147"/>
        <end position="171"/>
    </location>
</feature>
<dbReference type="EMBL" id="FOKA01000001">
    <property type="protein sequence ID" value="SFA69383.1"/>
    <property type="molecule type" value="Genomic_DNA"/>
</dbReference>
<dbReference type="Proteomes" id="UP000199012">
    <property type="component" value="Unassembled WGS sequence"/>
</dbReference>